<gene>
    <name evidence="1" type="ORF">SAMN05192589_10698</name>
</gene>
<evidence type="ECO:0000313" key="1">
    <source>
        <dbReference type="EMBL" id="SDD41301.1"/>
    </source>
</evidence>
<dbReference type="OrthoDB" id="9780674at2"/>
<name>A0A1G6UJ54_9BURK</name>
<dbReference type="Pfam" id="PF06089">
    <property type="entry name" value="Asparaginase_II"/>
    <property type="match status" value="1"/>
</dbReference>
<sequence length="338" mass="35469">MRHAPLIELTRGGIPESLHAGSVAVTDRHGRLLAQVGDPLSRVFTRSTIKAFQALPLLRSGGIEALGWGERELALLCASHNGEAQHVEVVQGMLGSVGQSHTVLRCGCHVPMFAALGLGTLAPGFVPDERHHNCSGKHAGFVAYCVQQGLPLADYTDPAHPLQTEVRNEVAAAVGLSPDDMAIGIDGCSAPNYAVPLAHLARGYARLAGEAPADGELGQYLAPLADAMVAFPALGSGTGRHDADFMRIGGGDWVSKTGADGVQVLGSRSRGEAFALKVMDGNMTAQVAASVEVLDQLGWLSAAQREALQPWRSAPLLSARGVPVGERRPVFRLERPAV</sequence>
<accession>A0A1G6UJ54</accession>
<dbReference type="EMBL" id="FMZC01000006">
    <property type="protein sequence ID" value="SDD41301.1"/>
    <property type="molecule type" value="Genomic_DNA"/>
</dbReference>
<dbReference type="PANTHER" id="PTHR42110:SF1">
    <property type="entry name" value="L-ASPARAGINASE, PUTATIVE (AFU_ORTHOLOGUE AFUA_3G11890)-RELATED"/>
    <property type="match status" value="1"/>
</dbReference>
<dbReference type="AlphaFoldDB" id="A0A1G6UJ54"/>
<protein>
    <submittedName>
        <fullName evidence="1">Asparaginase</fullName>
    </submittedName>
</protein>
<evidence type="ECO:0000313" key="2">
    <source>
        <dbReference type="Proteomes" id="UP000198781"/>
    </source>
</evidence>
<dbReference type="Proteomes" id="UP000198781">
    <property type="component" value="Unassembled WGS sequence"/>
</dbReference>
<dbReference type="InterPro" id="IPR010349">
    <property type="entry name" value="Asparaginase_II"/>
</dbReference>
<organism evidence="1 2">
    <name type="scientific">Paracidovorax valerianellae</name>
    <dbReference type="NCBI Taxonomy" id="187868"/>
    <lineage>
        <taxon>Bacteria</taxon>
        <taxon>Pseudomonadati</taxon>
        <taxon>Pseudomonadota</taxon>
        <taxon>Betaproteobacteria</taxon>
        <taxon>Burkholderiales</taxon>
        <taxon>Comamonadaceae</taxon>
        <taxon>Paracidovorax</taxon>
    </lineage>
</organism>
<proteinExistence type="predicted"/>
<dbReference type="PANTHER" id="PTHR42110">
    <property type="entry name" value="L-ASPARAGINASE, PUTATIVE (AFU_ORTHOLOGUE AFUA_3G11890)-RELATED"/>
    <property type="match status" value="1"/>
</dbReference>
<keyword evidence="2" id="KW-1185">Reference proteome</keyword>
<dbReference type="STRING" id="187868.SAMN05192589_10698"/>
<dbReference type="RefSeq" id="WP_092743770.1">
    <property type="nucleotide sequence ID" value="NZ_FMZC01000006.1"/>
</dbReference>
<reference evidence="1 2" key="1">
    <citation type="submission" date="2016-10" db="EMBL/GenBank/DDBJ databases">
        <authorList>
            <person name="de Groot N.N."/>
        </authorList>
    </citation>
    <scope>NUCLEOTIDE SEQUENCE [LARGE SCALE GENOMIC DNA]</scope>
    <source>
        <strain evidence="1 2">DSM 16619</strain>
    </source>
</reference>